<accession>A0ABV2WQX7</accession>
<evidence type="ECO:0000256" key="3">
    <source>
        <dbReference type="ARBA" id="ARBA00022723"/>
    </source>
</evidence>
<dbReference type="InterPro" id="IPR002397">
    <property type="entry name" value="Cyt_P450_B"/>
</dbReference>
<dbReference type="PANTHER" id="PTHR46696:SF1">
    <property type="entry name" value="CYTOCHROME P450 YJIB-RELATED"/>
    <property type="match status" value="1"/>
</dbReference>
<dbReference type="Proteomes" id="UP001550628">
    <property type="component" value="Unassembled WGS sequence"/>
</dbReference>
<evidence type="ECO:0000256" key="2">
    <source>
        <dbReference type="ARBA" id="ARBA00022617"/>
    </source>
</evidence>
<evidence type="ECO:0000256" key="4">
    <source>
        <dbReference type="ARBA" id="ARBA00023002"/>
    </source>
</evidence>
<sequence length="416" mass="45460">MSTSQPDTHTPPRAVHGSPFADGGPRIPLYSTEFAEDPHRVFQQMRREHRSMVPVDLAPDVPATLVIDHRTAVHILNDHEHFPADPRTWQQSMPADCPVLPIMEWRPVPARSTGIDQQRYRSANLSALAEVDLHGLRASVEQIATPLINSFCETGRADLLMQYTFPLAFGVCNTLLGCPSEIGQQVAAGMAAMFEGIDAGAGNQMINAALAELVALKRTEPGDDVTSRLLQHPAELDEEEMVHQLAGLYGAVIELQQNLVANALLLILTEERFGGNVLGGSLSTRDALDEALFDNPPMANFLITYPRQPILIDDVWLPAHQPVVISIAACNHDPSIRADDHRGNRSHLSWGLGQRTCPAQTPAYLVAQDAIDLLLDALPELELDAPEGPVWRPGPFHRSLTALPVKFPPSPPIFLG</sequence>
<comment type="similarity">
    <text evidence="1">Belongs to the cytochrome P450 family.</text>
</comment>
<keyword evidence="6" id="KW-0503">Monooxygenase</keyword>
<keyword evidence="4" id="KW-0560">Oxidoreductase</keyword>
<evidence type="ECO:0000256" key="5">
    <source>
        <dbReference type="ARBA" id="ARBA00023004"/>
    </source>
</evidence>
<keyword evidence="5" id="KW-0408">Iron</keyword>
<name>A0ABV2WQX7_9NOCA</name>
<protein>
    <submittedName>
        <fullName evidence="8">Cytochrome P450</fullName>
    </submittedName>
</protein>
<keyword evidence="3" id="KW-0479">Metal-binding</keyword>
<evidence type="ECO:0000313" key="8">
    <source>
        <dbReference type="EMBL" id="MEU1953294.1"/>
    </source>
</evidence>
<gene>
    <name evidence="8" type="ORF">ABZ510_15635</name>
</gene>
<comment type="caution">
    <text evidence="8">The sequence shown here is derived from an EMBL/GenBank/DDBJ whole genome shotgun (WGS) entry which is preliminary data.</text>
</comment>
<organism evidence="8 9">
    <name type="scientific">Nocardia rhamnosiphila</name>
    <dbReference type="NCBI Taxonomy" id="426716"/>
    <lineage>
        <taxon>Bacteria</taxon>
        <taxon>Bacillati</taxon>
        <taxon>Actinomycetota</taxon>
        <taxon>Actinomycetes</taxon>
        <taxon>Mycobacteriales</taxon>
        <taxon>Nocardiaceae</taxon>
        <taxon>Nocardia</taxon>
    </lineage>
</organism>
<dbReference type="InterPro" id="IPR036396">
    <property type="entry name" value="Cyt_P450_sf"/>
</dbReference>
<feature type="region of interest" description="Disordered" evidence="7">
    <location>
        <begin position="1"/>
        <end position="22"/>
    </location>
</feature>
<dbReference type="RefSeq" id="WP_356956515.1">
    <property type="nucleotide sequence ID" value="NZ_JBEYBD010000006.1"/>
</dbReference>
<evidence type="ECO:0000256" key="1">
    <source>
        <dbReference type="ARBA" id="ARBA00010617"/>
    </source>
</evidence>
<dbReference type="EMBL" id="JBEYBF010000009">
    <property type="protein sequence ID" value="MEU1953294.1"/>
    <property type="molecule type" value="Genomic_DNA"/>
</dbReference>
<proteinExistence type="inferred from homology"/>
<dbReference type="Gene3D" id="1.10.630.10">
    <property type="entry name" value="Cytochrome P450"/>
    <property type="match status" value="1"/>
</dbReference>
<dbReference type="PANTHER" id="PTHR46696">
    <property type="entry name" value="P450, PUTATIVE (EUROFUNG)-RELATED"/>
    <property type="match status" value="1"/>
</dbReference>
<keyword evidence="2" id="KW-0349">Heme</keyword>
<keyword evidence="9" id="KW-1185">Reference proteome</keyword>
<reference evidence="8 9" key="1">
    <citation type="submission" date="2024-06" db="EMBL/GenBank/DDBJ databases">
        <title>The Natural Products Discovery Center: Release of the First 8490 Sequenced Strains for Exploring Actinobacteria Biosynthetic Diversity.</title>
        <authorList>
            <person name="Kalkreuter E."/>
            <person name="Kautsar S.A."/>
            <person name="Yang D."/>
            <person name="Bader C.D."/>
            <person name="Teijaro C.N."/>
            <person name="Fluegel L."/>
            <person name="Davis C.M."/>
            <person name="Simpson J.R."/>
            <person name="Lauterbach L."/>
            <person name="Steele A.D."/>
            <person name="Gui C."/>
            <person name="Meng S."/>
            <person name="Li G."/>
            <person name="Viehrig K."/>
            <person name="Ye F."/>
            <person name="Su P."/>
            <person name="Kiefer A.F."/>
            <person name="Nichols A."/>
            <person name="Cepeda A.J."/>
            <person name="Yan W."/>
            <person name="Fan B."/>
            <person name="Jiang Y."/>
            <person name="Adhikari A."/>
            <person name="Zheng C.-J."/>
            <person name="Schuster L."/>
            <person name="Cowan T.M."/>
            <person name="Smanski M.J."/>
            <person name="Chevrette M.G."/>
            <person name="De Carvalho L.P.S."/>
            <person name="Shen B."/>
        </authorList>
    </citation>
    <scope>NUCLEOTIDE SEQUENCE [LARGE SCALE GENOMIC DNA]</scope>
    <source>
        <strain evidence="8 9">NPDC019708</strain>
    </source>
</reference>
<dbReference type="SUPFAM" id="SSF48264">
    <property type="entry name" value="Cytochrome P450"/>
    <property type="match status" value="1"/>
</dbReference>
<dbReference type="PRINTS" id="PR00359">
    <property type="entry name" value="BP450"/>
</dbReference>
<evidence type="ECO:0000256" key="7">
    <source>
        <dbReference type="SAM" id="MobiDB-lite"/>
    </source>
</evidence>
<evidence type="ECO:0000256" key="6">
    <source>
        <dbReference type="ARBA" id="ARBA00023033"/>
    </source>
</evidence>
<evidence type="ECO:0000313" key="9">
    <source>
        <dbReference type="Proteomes" id="UP001550628"/>
    </source>
</evidence>